<protein>
    <submittedName>
        <fullName evidence="2">Uncharacterized protein</fullName>
    </submittedName>
</protein>
<evidence type="ECO:0000313" key="3">
    <source>
        <dbReference type="Proteomes" id="UP001499933"/>
    </source>
</evidence>
<comment type="caution">
    <text evidence="2">The sequence shown here is derived from an EMBL/GenBank/DDBJ whole genome shotgun (WGS) entry which is preliminary data.</text>
</comment>
<evidence type="ECO:0000313" key="2">
    <source>
        <dbReference type="EMBL" id="GAA1963052.1"/>
    </source>
</evidence>
<dbReference type="Proteomes" id="UP001499933">
    <property type="component" value="Unassembled WGS sequence"/>
</dbReference>
<accession>A0ABN2R3P5</accession>
<organism evidence="2 3">
    <name type="scientific">Microbacterium deminutum</name>
    <dbReference type="NCBI Taxonomy" id="344164"/>
    <lineage>
        <taxon>Bacteria</taxon>
        <taxon>Bacillati</taxon>
        <taxon>Actinomycetota</taxon>
        <taxon>Actinomycetes</taxon>
        <taxon>Micrococcales</taxon>
        <taxon>Microbacteriaceae</taxon>
        <taxon>Microbacterium</taxon>
    </lineage>
</organism>
<name>A0ABN2R3P5_9MICO</name>
<evidence type="ECO:0000256" key="1">
    <source>
        <dbReference type="SAM" id="MobiDB-lite"/>
    </source>
</evidence>
<reference evidence="2 3" key="1">
    <citation type="journal article" date="2019" name="Int. J. Syst. Evol. Microbiol.">
        <title>The Global Catalogue of Microorganisms (GCM) 10K type strain sequencing project: providing services to taxonomists for standard genome sequencing and annotation.</title>
        <authorList>
            <consortium name="The Broad Institute Genomics Platform"/>
            <consortium name="The Broad Institute Genome Sequencing Center for Infectious Disease"/>
            <person name="Wu L."/>
            <person name="Ma J."/>
        </authorList>
    </citation>
    <scope>NUCLEOTIDE SEQUENCE [LARGE SCALE GENOMIC DNA]</scope>
    <source>
        <strain evidence="2 3">JCM 14901</strain>
    </source>
</reference>
<gene>
    <name evidence="2" type="ORF">GCM10009776_27190</name>
</gene>
<feature type="region of interest" description="Disordered" evidence="1">
    <location>
        <begin position="1"/>
        <end position="23"/>
    </location>
</feature>
<keyword evidence="3" id="KW-1185">Reference proteome</keyword>
<proteinExistence type="predicted"/>
<dbReference type="EMBL" id="BAAAOG010000005">
    <property type="protein sequence ID" value="GAA1963052.1"/>
    <property type="molecule type" value="Genomic_DNA"/>
</dbReference>
<sequence>MREMQDRARSGKGRSHGVQCLSGLARRDGRARQRIASILMPGGVRNLAAPMTERTGHPLHDSRVCMLFIASISAVCPAFML</sequence>